<evidence type="ECO:0000256" key="1">
    <source>
        <dbReference type="SAM" id="MobiDB-lite"/>
    </source>
</evidence>
<gene>
    <name evidence="2" type="ORF">SAMN05192583_1035</name>
</gene>
<evidence type="ECO:0000313" key="2">
    <source>
        <dbReference type="EMBL" id="SEM73446.1"/>
    </source>
</evidence>
<protein>
    <submittedName>
        <fullName evidence="2">Uncharacterized protein</fullName>
    </submittedName>
</protein>
<dbReference type="RefSeq" id="WP_139198009.1">
    <property type="nucleotide sequence ID" value="NZ_FOCF01000002.1"/>
</dbReference>
<reference evidence="3" key="1">
    <citation type="submission" date="2016-10" db="EMBL/GenBank/DDBJ databases">
        <authorList>
            <person name="Varghese N."/>
            <person name="Submissions S."/>
        </authorList>
    </citation>
    <scope>NUCLEOTIDE SEQUENCE [LARGE SCALE GENOMIC DNA]</scope>
    <source>
        <strain evidence="3">S6-262</strain>
    </source>
</reference>
<evidence type="ECO:0000313" key="3">
    <source>
        <dbReference type="Proteomes" id="UP000199206"/>
    </source>
</evidence>
<dbReference type="Proteomes" id="UP000199206">
    <property type="component" value="Unassembled WGS sequence"/>
</dbReference>
<dbReference type="AlphaFoldDB" id="A0A1H8ASE4"/>
<feature type="region of interest" description="Disordered" evidence="1">
    <location>
        <begin position="21"/>
        <end position="60"/>
    </location>
</feature>
<dbReference type="STRING" id="1166340.SAMN05192583_1035"/>
<dbReference type="OrthoDB" id="9933811at2"/>
<dbReference type="PROSITE" id="PS51257">
    <property type="entry name" value="PROKAR_LIPOPROTEIN"/>
    <property type="match status" value="1"/>
</dbReference>
<name>A0A1H8ASE4_9SPHN</name>
<keyword evidence="3" id="KW-1185">Reference proteome</keyword>
<accession>A0A1H8ASE4</accession>
<sequence length="85" mass="9328">MPRHLLAVCCAVMLTACGRSTSSIRPSALPTPPQAATERCRPTPQHRQPDGSATAADDDATIRDGRFDLKTCDQKRQLLLEAWPR</sequence>
<dbReference type="EMBL" id="FOCF01000002">
    <property type="protein sequence ID" value="SEM73446.1"/>
    <property type="molecule type" value="Genomic_DNA"/>
</dbReference>
<organism evidence="2 3">
    <name type="scientific">Sphingomonas gellani</name>
    <dbReference type="NCBI Taxonomy" id="1166340"/>
    <lineage>
        <taxon>Bacteria</taxon>
        <taxon>Pseudomonadati</taxon>
        <taxon>Pseudomonadota</taxon>
        <taxon>Alphaproteobacteria</taxon>
        <taxon>Sphingomonadales</taxon>
        <taxon>Sphingomonadaceae</taxon>
        <taxon>Sphingomonas</taxon>
    </lineage>
</organism>
<proteinExistence type="predicted"/>